<protein>
    <recommendedName>
        <fullName evidence="4">Phosphoglycerate mutase</fullName>
    </recommendedName>
</protein>
<dbReference type="Gene3D" id="3.40.50.1240">
    <property type="entry name" value="Phosphoglycerate mutase-like"/>
    <property type="match status" value="1"/>
</dbReference>
<sequence>MQVFLVRHGQTQWNVEGLLQGSSDIPLTALGRRQAESAAAALVGRVGDNPIIVASPLERARHTAHALADRLRVDVVVDDRLRERAYGVWEGVTPEERQRRWPDEVALWHAHGDPMLPGFEEHSAVQSRMIAGVEDWTDKAEEQGRTLVAFAHGSLHPRRTSRAASPSADPPHARQSGQHGLVAGSPAGSAAIGLSTATTSPQRRWR</sequence>
<dbReference type="PANTHER" id="PTHR48100">
    <property type="entry name" value="BROAD-SPECIFICITY PHOSPHATASE YOR283W-RELATED"/>
    <property type="match status" value="1"/>
</dbReference>
<feature type="region of interest" description="Disordered" evidence="1">
    <location>
        <begin position="151"/>
        <end position="206"/>
    </location>
</feature>
<name>A0ABQ6I983_9MICO</name>
<evidence type="ECO:0000256" key="1">
    <source>
        <dbReference type="SAM" id="MobiDB-lite"/>
    </source>
</evidence>
<dbReference type="PRINTS" id="PR00991">
    <property type="entry name" value="6PFRUCTKNASE"/>
</dbReference>
<evidence type="ECO:0008006" key="4">
    <source>
        <dbReference type="Google" id="ProtNLM"/>
    </source>
</evidence>
<dbReference type="RefSeq" id="WP_284327365.1">
    <property type="nucleotide sequence ID" value="NZ_BSUN01000001.1"/>
</dbReference>
<dbReference type="InterPro" id="IPR013078">
    <property type="entry name" value="His_Pase_superF_clade-1"/>
</dbReference>
<dbReference type="InterPro" id="IPR029033">
    <property type="entry name" value="His_PPase_superfam"/>
</dbReference>
<keyword evidence="3" id="KW-1185">Reference proteome</keyword>
<dbReference type="InterPro" id="IPR003094">
    <property type="entry name" value="6Pfruct_kin"/>
</dbReference>
<evidence type="ECO:0000313" key="3">
    <source>
        <dbReference type="Proteomes" id="UP001157125"/>
    </source>
</evidence>
<comment type="caution">
    <text evidence="2">The sequence shown here is derived from an EMBL/GenBank/DDBJ whole genome shotgun (WGS) entry which is preliminary data.</text>
</comment>
<dbReference type="InterPro" id="IPR050275">
    <property type="entry name" value="PGM_Phosphatase"/>
</dbReference>
<dbReference type="SUPFAM" id="SSF53254">
    <property type="entry name" value="Phosphoglycerate mutase-like"/>
    <property type="match status" value="1"/>
</dbReference>
<dbReference type="PROSITE" id="PS00175">
    <property type="entry name" value="PG_MUTASE"/>
    <property type="match status" value="1"/>
</dbReference>
<dbReference type="CDD" id="cd07067">
    <property type="entry name" value="HP_PGM_like"/>
    <property type="match status" value="1"/>
</dbReference>
<dbReference type="EMBL" id="BSUN01000001">
    <property type="protein sequence ID" value="GMA34359.1"/>
    <property type="molecule type" value="Genomic_DNA"/>
</dbReference>
<gene>
    <name evidence="2" type="ORF">GCM10025876_05630</name>
</gene>
<dbReference type="InterPro" id="IPR001345">
    <property type="entry name" value="PG/BPGM_mutase_AS"/>
</dbReference>
<accession>A0ABQ6I983</accession>
<dbReference type="Proteomes" id="UP001157125">
    <property type="component" value="Unassembled WGS sequence"/>
</dbReference>
<organism evidence="2 3">
    <name type="scientific">Demequina litorisediminis</name>
    <dbReference type="NCBI Taxonomy" id="1849022"/>
    <lineage>
        <taxon>Bacteria</taxon>
        <taxon>Bacillati</taxon>
        <taxon>Actinomycetota</taxon>
        <taxon>Actinomycetes</taxon>
        <taxon>Micrococcales</taxon>
        <taxon>Demequinaceae</taxon>
        <taxon>Demequina</taxon>
    </lineage>
</organism>
<proteinExistence type="predicted"/>
<dbReference type="Pfam" id="PF00300">
    <property type="entry name" value="His_Phos_1"/>
    <property type="match status" value="1"/>
</dbReference>
<feature type="compositionally biased region" description="Polar residues" evidence="1">
    <location>
        <begin position="195"/>
        <end position="206"/>
    </location>
</feature>
<evidence type="ECO:0000313" key="2">
    <source>
        <dbReference type="EMBL" id="GMA34359.1"/>
    </source>
</evidence>
<reference evidence="3" key="1">
    <citation type="journal article" date="2019" name="Int. J. Syst. Evol. Microbiol.">
        <title>The Global Catalogue of Microorganisms (GCM) 10K type strain sequencing project: providing services to taxonomists for standard genome sequencing and annotation.</title>
        <authorList>
            <consortium name="The Broad Institute Genomics Platform"/>
            <consortium name="The Broad Institute Genome Sequencing Center for Infectious Disease"/>
            <person name="Wu L."/>
            <person name="Ma J."/>
        </authorList>
    </citation>
    <scope>NUCLEOTIDE SEQUENCE [LARGE SCALE GENOMIC DNA]</scope>
    <source>
        <strain evidence="3">NBRC 112299</strain>
    </source>
</reference>
<dbReference type="PANTHER" id="PTHR48100:SF62">
    <property type="entry name" value="GLUCOSYL-3-PHOSPHOGLYCERATE PHOSPHATASE"/>
    <property type="match status" value="1"/>
</dbReference>
<dbReference type="SMART" id="SM00855">
    <property type="entry name" value="PGAM"/>
    <property type="match status" value="1"/>
</dbReference>